<dbReference type="SUPFAM" id="SSF160240">
    <property type="entry name" value="Cation efflux protein cytoplasmic domain-like"/>
    <property type="match status" value="1"/>
</dbReference>
<keyword evidence="7 8" id="KW-0472">Membrane</keyword>
<dbReference type="GO" id="GO:0005385">
    <property type="term" value="F:zinc ion transmembrane transporter activity"/>
    <property type="evidence" value="ECO:0007669"/>
    <property type="project" value="TreeGrafter"/>
</dbReference>
<feature type="transmembrane region" description="Helical" evidence="8">
    <location>
        <begin position="17"/>
        <end position="38"/>
    </location>
</feature>
<name>A0A5R9B959_9MICC</name>
<evidence type="ECO:0000259" key="10">
    <source>
        <dbReference type="Pfam" id="PF16916"/>
    </source>
</evidence>
<dbReference type="GO" id="GO:0005886">
    <property type="term" value="C:plasma membrane"/>
    <property type="evidence" value="ECO:0007669"/>
    <property type="project" value="TreeGrafter"/>
</dbReference>
<reference evidence="11 12" key="1">
    <citation type="submission" date="2019-05" db="EMBL/GenBank/DDBJ databases">
        <title>Nesterenkonia sp. GY074 isolated from the Southern Atlantic Ocean.</title>
        <authorList>
            <person name="Zhang G."/>
        </authorList>
    </citation>
    <scope>NUCLEOTIDE SEQUENCE [LARGE SCALE GENOMIC DNA]</scope>
    <source>
        <strain evidence="11 12">GY074</strain>
    </source>
</reference>
<comment type="subcellular location">
    <subcellularLocation>
        <location evidence="1">Membrane</location>
        <topology evidence="1">Multi-pass membrane protein</topology>
    </subcellularLocation>
</comment>
<proteinExistence type="inferred from homology"/>
<evidence type="ECO:0000256" key="3">
    <source>
        <dbReference type="ARBA" id="ARBA00022448"/>
    </source>
</evidence>
<dbReference type="Pfam" id="PF01545">
    <property type="entry name" value="Cation_efflux"/>
    <property type="match status" value="1"/>
</dbReference>
<dbReference type="InterPro" id="IPR027470">
    <property type="entry name" value="Cation_efflux_CTD"/>
</dbReference>
<feature type="transmembrane region" description="Helical" evidence="8">
    <location>
        <begin position="44"/>
        <end position="64"/>
    </location>
</feature>
<evidence type="ECO:0000256" key="4">
    <source>
        <dbReference type="ARBA" id="ARBA00022692"/>
    </source>
</evidence>
<evidence type="ECO:0000313" key="12">
    <source>
        <dbReference type="Proteomes" id="UP000310458"/>
    </source>
</evidence>
<dbReference type="PANTHER" id="PTHR11562">
    <property type="entry name" value="CATION EFFLUX PROTEIN/ ZINC TRANSPORTER"/>
    <property type="match status" value="1"/>
</dbReference>
<feature type="transmembrane region" description="Helical" evidence="8">
    <location>
        <begin position="179"/>
        <end position="201"/>
    </location>
</feature>
<feature type="domain" description="Cation efflux protein cytoplasmic" evidence="10">
    <location>
        <begin position="213"/>
        <end position="288"/>
    </location>
</feature>
<dbReference type="InterPro" id="IPR002524">
    <property type="entry name" value="Cation_efflux"/>
</dbReference>
<dbReference type="Gene3D" id="1.20.1510.10">
    <property type="entry name" value="Cation efflux protein transmembrane domain"/>
    <property type="match status" value="1"/>
</dbReference>
<dbReference type="EMBL" id="VAVZ01000056">
    <property type="protein sequence ID" value="TLP92894.1"/>
    <property type="molecule type" value="Genomic_DNA"/>
</dbReference>
<dbReference type="RefSeq" id="WP_138254213.1">
    <property type="nucleotide sequence ID" value="NZ_VAVZ01000056.1"/>
</dbReference>
<keyword evidence="6" id="KW-0406">Ion transport</keyword>
<dbReference type="Pfam" id="PF16916">
    <property type="entry name" value="ZT_dimer"/>
    <property type="match status" value="1"/>
</dbReference>
<comment type="caution">
    <text evidence="11">The sequence shown here is derived from an EMBL/GenBank/DDBJ whole genome shotgun (WGS) entry which is preliminary data.</text>
</comment>
<evidence type="ECO:0000256" key="2">
    <source>
        <dbReference type="ARBA" id="ARBA00008873"/>
    </source>
</evidence>
<feature type="transmembrane region" description="Helical" evidence="8">
    <location>
        <begin position="119"/>
        <end position="140"/>
    </location>
</feature>
<dbReference type="AlphaFoldDB" id="A0A5R9B959"/>
<evidence type="ECO:0000256" key="1">
    <source>
        <dbReference type="ARBA" id="ARBA00004141"/>
    </source>
</evidence>
<dbReference type="PANTHER" id="PTHR11562:SF17">
    <property type="entry name" value="RE54080P-RELATED"/>
    <property type="match status" value="1"/>
</dbReference>
<dbReference type="InterPro" id="IPR036837">
    <property type="entry name" value="Cation_efflux_CTD_sf"/>
</dbReference>
<evidence type="ECO:0000313" key="11">
    <source>
        <dbReference type="EMBL" id="TLP92894.1"/>
    </source>
</evidence>
<dbReference type="SUPFAM" id="SSF161111">
    <property type="entry name" value="Cation efflux protein transmembrane domain-like"/>
    <property type="match status" value="1"/>
</dbReference>
<evidence type="ECO:0000259" key="9">
    <source>
        <dbReference type="Pfam" id="PF01545"/>
    </source>
</evidence>
<feature type="domain" description="Cation efflux protein transmembrane" evidence="9">
    <location>
        <begin position="18"/>
        <end position="209"/>
    </location>
</feature>
<dbReference type="InterPro" id="IPR050681">
    <property type="entry name" value="CDF/SLC30A"/>
</dbReference>
<evidence type="ECO:0000256" key="6">
    <source>
        <dbReference type="ARBA" id="ARBA00023065"/>
    </source>
</evidence>
<dbReference type="InterPro" id="IPR058533">
    <property type="entry name" value="Cation_efflux_TM"/>
</dbReference>
<keyword evidence="12" id="KW-1185">Reference proteome</keyword>
<dbReference type="Proteomes" id="UP000310458">
    <property type="component" value="Unassembled WGS sequence"/>
</dbReference>
<feature type="transmembrane region" description="Helical" evidence="8">
    <location>
        <begin position="152"/>
        <end position="173"/>
    </location>
</feature>
<dbReference type="OrthoDB" id="9809646at2"/>
<sequence>MSDSSHGGHSVAGDRRALIISGSLTGAYFLPQLIVGIWTGSVAVISDALHTFSTVGGVLIALVSQRVSARPATVRYTFGWARAEIIGALFNGLILIIMAITVIWMGAMRVGDPVALPTGVMILVTVGGIITESLAFWLLYKRQKTNLNVKGAFSHILQTLIGSVLIIITALTIRFTGLYVIDALMGIVLGLVILWVSWSILRSALRILLQGTPHDLDLKKATTTLTAIEGVHDVHHVHAWAITSGQIVFSAHLHVPDPQKDGRRVLRTASRLLRTQFDVYFSTLQIEDECQAQGPAELDITGQAGEDSTNSGR</sequence>
<feature type="transmembrane region" description="Helical" evidence="8">
    <location>
        <begin position="85"/>
        <end position="107"/>
    </location>
</feature>
<comment type="similarity">
    <text evidence="2">Belongs to the cation diffusion facilitator (CDF) transporter (TC 2.A.4) family. SLC30A subfamily.</text>
</comment>
<organism evidence="11 12">
    <name type="scientific">Nesterenkonia salmonea</name>
    <dbReference type="NCBI Taxonomy" id="1804987"/>
    <lineage>
        <taxon>Bacteria</taxon>
        <taxon>Bacillati</taxon>
        <taxon>Actinomycetota</taxon>
        <taxon>Actinomycetes</taxon>
        <taxon>Micrococcales</taxon>
        <taxon>Micrococcaceae</taxon>
        <taxon>Nesterenkonia</taxon>
    </lineage>
</organism>
<evidence type="ECO:0000256" key="7">
    <source>
        <dbReference type="ARBA" id="ARBA00023136"/>
    </source>
</evidence>
<dbReference type="NCBIfam" id="TIGR01297">
    <property type="entry name" value="CDF"/>
    <property type="match status" value="1"/>
</dbReference>
<gene>
    <name evidence="11" type="ORF">FEF26_14295</name>
</gene>
<keyword evidence="5 8" id="KW-1133">Transmembrane helix</keyword>
<evidence type="ECO:0000256" key="8">
    <source>
        <dbReference type="SAM" id="Phobius"/>
    </source>
</evidence>
<dbReference type="InterPro" id="IPR027469">
    <property type="entry name" value="Cation_efflux_TMD_sf"/>
</dbReference>
<keyword evidence="3" id="KW-0813">Transport</keyword>
<evidence type="ECO:0000256" key="5">
    <source>
        <dbReference type="ARBA" id="ARBA00022989"/>
    </source>
</evidence>
<accession>A0A5R9B959</accession>
<keyword evidence="4 8" id="KW-0812">Transmembrane</keyword>
<protein>
    <submittedName>
        <fullName evidence="11">Cation transporter</fullName>
    </submittedName>
</protein>